<gene>
    <name evidence="1" type="ORF">AVR91_0235760</name>
</gene>
<evidence type="ECO:0008006" key="3">
    <source>
        <dbReference type="Google" id="ProtNLM"/>
    </source>
</evidence>
<proteinExistence type="predicted"/>
<name>A0A1W2LJ18_9PSEU</name>
<evidence type="ECO:0000313" key="2">
    <source>
        <dbReference type="Proteomes" id="UP000076660"/>
    </source>
</evidence>
<dbReference type="RefSeq" id="WP_063276741.1">
    <property type="nucleotide sequence ID" value="NZ_LQMT02000039.1"/>
</dbReference>
<protein>
    <recommendedName>
        <fullName evidence="3">DUF4276 domain-containing protein</fullName>
    </recommendedName>
</protein>
<dbReference type="EMBL" id="LQMT02000039">
    <property type="protein sequence ID" value="ONF62823.1"/>
    <property type="molecule type" value="Genomic_DNA"/>
</dbReference>
<dbReference type="InterPro" id="IPR025455">
    <property type="entry name" value="DUF4276"/>
</dbReference>
<organism evidence="1 2">
    <name type="scientific">Amycolatopsis keratiniphila subsp. keratiniphila</name>
    <dbReference type="NCBI Taxonomy" id="227715"/>
    <lineage>
        <taxon>Bacteria</taxon>
        <taxon>Bacillati</taxon>
        <taxon>Actinomycetota</taxon>
        <taxon>Actinomycetes</taxon>
        <taxon>Pseudonocardiales</taxon>
        <taxon>Pseudonocardiaceae</taxon>
        <taxon>Amycolatopsis</taxon>
        <taxon>Amycolatopsis japonica group</taxon>
    </lineage>
</organism>
<reference evidence="1 2" key="1">
    <citation type="submission" date="2016-12" db="EMBL/GenBank/DDBJ databases">
        <title>Amycolatopsis keratiniphila subsp. keratiniphila genome sequencing and assembly.</title>
        <authorList>
            <person name="Mayilraj S."/>
            <person name="Kaur N."/>
        </authorList>
    </citation>
    <scope>NUCLEOTIDE SEQUENCE [LARGE SCALE GENOMIC DNA]</scope>
    <source>
        <strain evidence="1 2">DSM 44409</strain>
    </source>
</reference>
<dbReference type="Pfam" id="PF14103">
    <property type="entry name" value="DUF4276"/>
    <property type="match status" value="1"/>
</dbReference>
<dbReference type="Proteomes" id="UP000076660">
    <property type="component" value="Unassembled WGS sequence"/>
</dbReference>
<evidence type="ECO:0000313" key="1">
    <source>
        <dbReference type="EMBL" id="ONF62823.1"/>
    </source>
</evidence>
<comment type="caution">
    <text evidence="1">The sequence shown here is derived from an EMBL/GenBank/DDBJ whole genome shotgun (WGS) entry which is preliminary data.</text>
</comment>
<dbReference type="AlphaFoldDB" id="A0A1W2LJ18"/>
<dbReference type="OrthoDB" id="9801478at2"/>
<sequence length="224" mass="24986">MTTGYRRLHFLVEGQTEEIVVDSLLEPYLRDQGWTITKSIVTTKRPATGPASRGGVSSWAKLEQEIKVLLRSSDIHTLTILFDYYGFPSDSPGMRNRPASSAYERVEHVEKSLVSAISDTRFVPHLVLHELESWVFAAAEQLGWLFAGTDLADRLRRDVRGAGGPELVNDGFDTSPSKRLARYCKGYSKTNDGPLAIADLGIDGLRSQCPHLDSWLTHLDTRLN</sequence>
<accession>A0A1W2LJ18</accession>